<name>A0A1E5QJG2_9CYAN</name>
<keyword evidence="2" id="KW-0472">Membrane</keyword>
<evidence type="ECO:0000256" key="2">
    <source>
        <dbReference type="SAM" id="Phobius"/>
    </source>
</evidence>
<evidence type="ECO:0000313" key="3">
    <source>
        <dbReference type="EMBL" id="OEJ74800.1"/>
    </source>
</evidence>
<feature type="compositionally biased region" description="Low complexity" evidence="1">
    <location>
        <begin position="204"/>
        <end position="217"/>
    </location>
</feature>
<feature type="region of interest" description="Disordered" evidence="1">
    <location>
        <begin position="194"/>
        <end position="217"/>
    </location>
</feature>
<feature type="transmembrane region" description="Helical" evidence="2">
    <location>
        <begin position="163"/>
        <end position="183"/>
    </location>
</feature>
<reference evidence="3" key="1">
    <citation type="submission" date="2016-09" db="EMBL/GenBank/DDBJ databases">
        <title>Draft genome of thermotolerant cyanobacterium Desertifilum sp. strain IPPAS B-1220.</title>
        <authorList>
            <person name="Sinetova M.A."/>
            <person name="Bolakhan K."/>
            <person name="Zayadan B.K."/>
            <person name="Mironov K.S."/>
            <person name="Ustinova V."/>
            <person name="Kupriyanova E.V."/>
            <person name="Sidorov R.A."/>
            <person name="Skrypnik A.N."/>
            <person name="Gogoleva N.E."/>
            <person name="Gogolev Y.V."/>
            <person name="Los D.A."/>
        </authorList>
    </citation>
    <scope>NUCLEOTIDE SEQUENCE [LARGE SCALE GENOMIC DNA]</scope>
    <source>
        <strain evidence="3">IPPAS B-1220</strain>
    </source>
</reference>
<proteinExistence type="predicted"/>
<sequence length="292" mass="31569">MTQQNIPELAKQGNPNAIAALLNRSLQPQGITAKAILKEDCLHLLLEGAQIPEQHVAMPILYEELTNLGIETIPSLLVYGRQKGVKEPAWSETIDLAALYPSEDEFVPMTGGAYASYEDDYAENSEGEYASEGVYSDEDAPVVASSGKKPRSLNVDPAQLKKLLPLLAIPIVLLLGLGVWWFLNRSPEPAVAPAIAPTAPPGDAPATAPGTQPAAADPWREAVNRATRAAELTQTATTRAEWNTVASLWQEAIDFMRAVPQTSPNYETAQQRAVAYQSNLEYAQRAAATRPQ</sequence>
<protein>
    <submittedName>
        <fullName evidence="3">Uncharacterized protein</fullName>
    </submittedName>
</protein>
<comment type="caution">
    <text evidence="3">The sequence shown here is derived from an EMBL/GenBank/DDBJ whole genome shotgun (WGS) entry which is preliminary data.</text>
</comment>
<evidence type="ECO:0000256" key="1">
    <source>
        <dbReference type="SAM" id="MobiDB-lite"/>
    </source>
</evidence>
<dbReference type="OrthoDB" id="490046at2"/>
<accession>A0A1E5QJG2</accession>
<organism evidence="3">
    <name type="scientific">Desertifilum tharense IPPAS B-1220</name>
    <dbReference type="NCBI Taxonomy" id="1781255"/>
    <lineage>
        <taxon>Bacteria</taxon>
        <taxon>Bacillati</taxon>
        <taxon>Cyanobacteriota</taxon>
        <taxon>Cyanophyceae</taxon>
        <taxon>Desertifilales</taxon>
        <taxon>Desertifilaceae</taxon>
        <taxon>Desertifilum</taxon>
    </lineage>
</organism>
<gene>
    <name evidence="3" type="ORF">BH720_12525</name>
</gene>
<keyword evidence="2" id="KW-1133">Transmembrane helix</keyword>
<dbReference type="RefSeq" id="WP_069967551.1">
    <property type="nucleotide sequence ID" value="NZ_CM124774.1"/>
</dbReference>
<dbReference type="STRING" id="1781255.BH720_12525"/>
<keyword evidence="2" id="KW-0812">Transmembrane</keyword>
<dbReference type="AlphaFoldDB" id="A0A1E5QJG2"/>
<dbReference type="EMBL" id="MJGC01000060">
    <property type="protein sequence ID" value="OEJ74800.1"/>
    <property type="molecule type" value="Genomic_DNA"/>
</dbReference>